<proteinExistence type="predicted"/>
<evidence type="ECO:0000256" key="1">
    <source>
        <dbReference type="ARBA" id="ARBA00004651"/>
    </source>
</evidence>
<dbReference type="InterPro" id="IPR019264">
    <property type="entry name" value="DUF2179"/>
</dbReference>
<dbReference type="Gene3D" id="3.30.70.120">
    <property type="match status" value="1"/>
</dbReference>
<reference evidence="8" key="1">
    <citation type="submission" date="2020-10" db="EMBL/GenBank/DDBJ databases">
        <authorList>
            <person name="Gilroy R."/>
        </authorList>
    </citation>
    <scope>NUCLEOTIDE SEQUENCE</scope>
    <source>
        <strain evidence="8">ChiGjej3B3-7149</strain>
    </source>
</reference>
<evidence type="ECO:0000256" key="5">
    <source>
        <dbReference type="ARBA" id="ARBA00023136"/>
    </source>
</evidence>
<dbReference type="Proteomes" id="UP000824238">
    <property type="component" value="Unassembled WGS sequence"/>
</dbReference>
<feature type="transmembrane region" description="Helical" evidence="6">
    <location>
        <begin position="178"/>
        <end position="197"/>
    </location>
</feature>
<dbReference type="GO" id="GO:0005886">
    <property type="term" value="C:plasma membrane"/>
    <property type="evidence" value="ECO:0007669"/>
    <property type="project" value="UniProtKB-SubCell"/>
</dbReference>
<dbReference type="AlphaFoldDB" id="A0A9D1DL98"/>
<keyword evidence="5 6" id="KW-0472">Membrane</keyword>
<evidence type="ECO:0000256" key="4">
    <source>
        <dbReference type="ARBA" id="ARBA00022989"/>
    </source>
</evidence>
<evidence type="ECO:0000256" key="2">
    <source>
        <dbReference type="ARBA" id="ARBA00022475"/>
    </source>
</evidence>
<comment type="subcellular location">
    <subcellularLocation>
        <location evidence="1">Cell membrane</location>
        <topology evidence="1">Multi-pass membrane protein</topology>
    </subcellularLocation>
</comment>
<evidence type="ECO:0000313" key="9">
    <source>
        <dbReference type="Proteomes" id="UP000824238"/>
    </source>
</evidence>
<organism evidence="8 9">
    <name type="scientific">Candidatus Scatomorpha intestinigallinarum</name>
    <dbReference type="NCBI Taxonomy" id="2840923"/>
    <lineage>
        <taxon>Bacteria</taxon>
        <taxon>Bacillati</taxon>
        <taxon>Bacillota</taxon>
        <taxon>Clostridia</taxon>
        <taxon>Eubacteriales</taxon>
        <taxon>Candidatus Scatomorpha</taxon>
    </lineage>
</organism>
<accession>A0A9D1DL98</accession>
<feature type="transmembrane region" description="Helical" evidence="6">
    <location>
        <begin position="150"/>
        <end position="172"/>
    </location>
</feature>
<sequence>MNKAKLRRLAADLACDLAGSFLYAAAISTFIVDAEIATCGVSGLAVSINHLFPSLPIGVLSILLNIPLVIFSFRVLGRDFFLKSLKSMVLVSVIIDLLGPVLPHYSGDRLVAALFGGALMGLGLAIVYSRGSSTGGMDFLVLSLKKLHPHISTGTISIVSDAVIISLGALVFRDVDSFLYGAVSVFAVGAVIDRVSYGLSSGKMMLVVTEHGDEVAEAISRETERGSTIADIRGAYTKREKQLVISALSKSQAFKAKRAVREADSASFIMISSTDMVFGEGFQDPD</sequence>
<comment type="caution">
    <text evidence="8">The sequence shown here is derived from an EMBL/GenBank/DDBJ whole genome shotgun (WGS) entry which is preliminary data.</text>
</comment>
<reference evidence="8" key="2">
    <citation type="journal article" date="2021" name="PeerJ">
        <title>Extensive microbial diversity within the chicken gut microbiome revealed by metagenomics and culture.</title>
        <authorList>
            <person name="Gilroy R."/>
            <person name="Ravi A."/>
            <person name="Getino M."/>
            <person name="Pursley I."/>
            <person name="Horton D.L."/>
            <person name="Alikhan N.F."/>
            <person name="Baker D."/>
            <person name="Gharbi K."/>
            <person name="Hall N."/>
            <person name="Watson M."/>
            <person name="Adriaenssens E.M."/>
            <person name="Foster-Nyarko E."/>
            <person name="Jarju S."/>
            <person name="Secka A."/>
            <person name="Antonio M."/>
            <person name="Oren A."/>
            <person name="Chaudhuri R.R."/>
            <person name="La Ragione R."/>
            <person name="Hildebrand F."/>
            <person name="Pallen M.J."/>
        </authorList>
    </citation>
    <scope>NUCLEOTIDE SEQUENCE</scope>
    <source>
        <strain evidence="8">ChiGjej3B3-7149</strain>
    </source>
</reference>
<gene>
    <name evidence="8" type="ORF">IAD36_05010</name>
</gene>
<evidence type="ECO:0000256" key="3">
    <source>
        <dbReference type="ARBA" id="ARBA00022692"/>
    </source>
</evidence>
<dbReference type="InterPro" id="IPR015867">
    <property type="entry name" value="N-reg_PII/ATP_PRibTrfase_C"/>
</dbReference>
<dbReference type="Pfam" id="PF02588">
    <property type="entry name" value="YitT_membrane"/>
    <property type="match status" value="1"/>
</dbReference>
<feature type="transmembrane region" description="Helical" evidence="6">
    <location>
        <begin position="111"/>
        <end position="129"/>
    </location>
</feature>
<dbReference type="PANTHER" id="PTHR33545">
    <property type="entry name" value="UPF0750 MEMBRANE PROTEIN YITT-RELATED"/>
    <property type="match status" value="1"/>
</dbReference>
<protein>
    <submittedName>
        <fullName evidence="8">YitT family protein</fullName>
    </submittedName>
</protein>
<name>A0A9D1DL98_9FIRM</name>
<keyword evidence="4 6" id="KW-1133">Transmembrane helix</keyword>
<keyword evidence="3 6" id="KW-0812">Transmembrane</keyword>
<feature type="transmembrane region" description="Helical" evidence="6">
    <location>
        <begin position="88"/>
        <end position="105"/>
    </location>
</feature>
<dbReference type="InterPro" id="IPR051461">
    <property type="entry name" value="UPF0750_membrane"/>
</dbReference>
<evidence type="ECO:0000256" key="6">
    <source>
        <dbReference type="SAM" id="Phobius"/>
    </source>
</evidence>
<keyword evidence="2" id="KW-1003">Cell membrane</keyword>
<dbReference type="EMBL" id="DVHH01000127">
    <property type="protein sequence ID" value="HIR54942.1"/>
    <property type="molecule type" value="Genomic_DNA"/>
</dbReference>
<evidence type="ECO:0000259" key="7">
    <source>
        <dbReference type="Pfam" id="PF10035"/>
    </source>
</evidence>
<feature type="domain" description="DUF2179" evidence="7">
    <location>
        <begin position="225"/>
        <end position="279"/>
    </location>
</feature>
<dbReference type="Pfam" id="PF10035">
    <property type="entry name" value="DUF2179"/>
    <property type="match status" value="1"/>
</dbReference>
<dbReference type="PANTHER" id="PTHR33545:SF5">
    <property type="entry name" value="UPF0750 MEMBRANE PROTEIN YITT"/>
    <property type="match status" value="1"/>
</dbReference>
<dbReference type="PIRSF" id="PIRSF006483">
    <property type="entry name" value="Membrane_protein_YitT"/>
    <property type="match status" value="1"/>
</dbReference>
<dbReference type="InterPro" id="IPR003740">
    <property type="entry name" value="YitT"/>
</dbReference>
<evidence type="ECO:0000313" key="8">
    <source>
        <dbReference type="EMBL" id="HIR54942.1"/>
    </source>
</evidence>
<feature type="transmembrane region" description="Helical" evidence="6">
    <location>
        <begin position="54"/>
        <end position="76"/>
    </location>
</feature>